<evidence type="ECO:0000256" key="8">
    <source>
        <dbReference type="ARBA" id="ARBA00022801"/>
    </source>
</evidence>
<keyword evidence="6" id="KW-0328">Glycosyltransferase</keyword>
<keyword evidence="10" id="KW-0573">Peptidoglycan synthesis</keyword>
<dbReference type="SUPFAM" id="SSF53955">
    <property type="entry name" value="Lysozyme-like"/>
    <property type="match status" value="1"/>
</dbReference>
<gene>
    <name evidence="18" type="ORF">SAMN06297382_0748</name>
</gene>
<keyword evidence="8" id="KW-0378">Hydrolase</keyword>
<evidence type="ECO:0000256" key="4">
    <source>
        <dbReference type="ARBA" id="ARBA00022645"/>
    </source>
</evidence>
<evidence type="ECO:0000256" key="5">
    <source>
        <dbReference type="ARBA" id="ARBA00022670"/>
    </source>
</evidence>
<dbReference type="InterPro" id="IPR023346">
    <property type="entry name" value="Lysozyme-like_dom_sf"/>
</dbReference>
<feature type="region of interest" description="Disordered" evidence="15">
    <location>
        <begin position="1"/>
        <end position="27"/>
    </location>
</feature>
<evidence type="ECO:0000259" key="16">
    <source>
        <dbReference type="Pfam" id="PF00905"/>
    </source>
</evidence>
<evidence type="ECO:0000256" key="13">
    <source>
        <dbReference type="ARBA" id="ARBA00034000"/>
    </source>
</evidence>
<dbReference type="GO" id="GO:0006508">
    <property type="term" value="P:proteolysis"/>
    <property type="evidence" value="ECO:0007669"/>
    <property type="project" value="UniProtKB-KW"/>
</dbReference>
<evidence type="ECO:0000256" key="7">
    <source>
        <dbReference type="ARBA" id="ARBA00022679"/>
    </source>
</evidence>
<keyword evidence="5" id="KW-0645">Protease</keyword>
<name>A0A239PKU0_9PROT</name>
<dbReference type="GO" id="GO:0008658">
    <property type="term" value="F:penicillin binding"/>
    <property type="evidence" value="ECO:0007669"/>
    <property type="project" value="InterPro"/>
</dbReference>
<proteinExistence type="inferred from homology"/>
<keyword evidence="7" id="KW-0808">Transferase</keyword>
<evidence type="ECO:0000259" key="17">
    <source>
        <dbReference type="Pfam" id="PF00912"/>
    </source>
</evidence>
<evidence type="ECO:0000256" key="2">
    <source>
        <dbReference type="ARBA" id="ARBA00007090"/>
    </source>
</evidence>
<comment type="pathway">
    <text evidence="1">Cell wall biogenesis; peptidoglycan biosynthesis.</text>
</comment>
<feature type="compositionally biased region" description="Basic and acidic residues" evidence="15">
    <location>
        <begin position="642"/>
        <end position="658"/>
    </location>
</feature>
<dbReference type="Gene3D" id="1.10.3810.10">
    <property type="entry name" value="Biosynthetic peptidoglycan transglycosylase-like"/>
    <property type="match status" value="1"/>
</dbReference>
<dbReference type="Pfam" id="PF00905">
    <property type="entry name" value="Transpeptidase"/>
    <property type="match status" value="1"/>
</dbReference>
<dbReference type="InterPro" id="IPR036950">
    <property type="entry name" value="PBP_transglycosylase"/>
</dbReference>
<evidence type="ECO:0000256" key="9">
    <source>
        <dbReference type="ARBA" id="ARBA00022960"/>
    </source>
</evidence>
<organism evidence="18 19">
    <name type="scientific">Amphiplicatus metriothermophilus</name>
    <dbReference type="NCBI Taxonomy" id="1519374"/>
    <lineage>
        <taxon>Bacteria</taxon>
        <taxon>Pseudomonadati</taxon>
        <taxon>Pseudomonadota</taxon>
        <taxon>Alphaproteobacteria</taxon>
        <taxon>Parvularculales</taxon>
        <taxon>Parvularculaceae</taxon>
        <taxon>Amphiplicatus</taxon>
    </lineage>
</organism>
<dbReference type="UniPathway" id="UPA00219"/>
<evidence type="ECO:0000313" key="19">
    <source>
        <dbReference type="Proteomes" id="UP000198346"/>
    </source>
</evidence>
<feature type="domain" description="Penicillin-binding protein transpeptidase" evidence="16">
    <location>
        <begin position="346"/>
        <end position="574"/>
    </location>
</feature>
<dbReference type="GO" id="GO:0008955">
    <property type="term" value="F:peptidoglycan glycosyltransferase activity"/>
    <property type="evidence" value="ECO:0007669"/>
    <property type="project" value="UniProtKB-EC"/>
</dbReference>
<evidence type="ECO:0000256" key="15">
    <source>
        <dbReference type="SAM" id="MobiDB-lite"/>
    </source>
</evidence>
<comment type="similarity">
    <text evidence="3">In the N-terminal section; belongs to the glycosyltransferase 51 family.</text>
</comment>
<keyword evidence="4" id="KW-0121">Carboxypeptidase</keyword>
<keyword evidence="12" id="KW-0961">Cell wall biogenesis/degradation</keyword>
<evidence type="ECO:0000256" key="14">
    <source>
        <dbReference type="ARBA" id="ARBA00049902"/>
    </source>
</evidence>
<dbReference type="Pfam" id="PF00912">
    <property type="entry name" value="Transgly"/>
    <property type="match status" value="1"/>
</dbReference>
<dbReference type="FunFam" id="1.10.3810.10:FF:000001">
    <property type="entry name" value="Penicillin-binding protein 1A"/>
    <property type="match status" value="1"/>
</dbReference>
<dbReference type="InterPro" id="IPR050396">
    <property type="entry name" value="Glycosyltr_51/Transpeptidase"/>
</dbReference>
<reference evidence="18 19" key="1">
    <citation type="submission" date="2017-07" db="EMBL/GenBank/DDBJ databases">
        <authorList>
            <person name="Sun Z.S."/>
            <person name="Albrecht U."/>
            <person name="Echele G."/>
            <person name="Lee C.C."/>
        </authorList>
    </citation>
    <scope>NUCLEOTIDE SEQUENCE [LARGE SCALE GENOMIC DNA]</scope>
    <source>
        <strain evidence="18 19">CGMCC 1.12710</strain>
    </source>
</reference>
<dbReference type="OrthoDB" id="9766909at2"/>
<evidence type="ECO:0000256" key="10">
    <source>
        <dbReference type="ARBA" id="ARBA00022984"/>
    </source>
</evidence>
<evidence type="ECO:0000313" key="18">
    <source>
        <dbReference type="EMBL" id="SNT68247.1"/>
    </source>
</evidence>
<dbReference type="GO" id="GO:0030288">
    <property type="term" value="C:outer membrane-bounded periplasmic space"/>
    <property type="evidence" value="ECO:0007669"/>
    <property type="project" value="TreeGrafter"/>
</dbReference>
<accession>A0A239PKU0</accession>
<sequence length="658" mass="70000">MSRRRPARAATARKARRPKRRARRAARAGRRARALILRHAASAGVFVLTALCALAAAAAFYARDLPSTDGLWRSDRAPRVIILARDGSPLSVAGESHGAPVRLSELPPYVPQAVLALEDRNFYHHWGFNPVSLARALFVNAREGAVVQGGSTITQQLAKNLFLSADRTVKRKVQELMLALWLEHRFTKDEILTLYLNRVYFGAGAYGVDAASRRYFGKPAAALDLGEAAVLAGLLKAPSRYSPTRNPDDAGERGRLALDAMVEAGFLAPEEAARARARPIALAAPAFAAAPYFVDHVLQEAAERARGIDADLLIRTTFDPKAQAALETGLAAGLALGAVPPDVQVAAVVVDRDGAVRAMVGGRDYRKSQFNRAAKARRQPGSAFKPVIYLAALEAGFRPEDVVLDAPVAVEGWRPDNYRGRYYGEVTLAEALARSLNAATVRVQEATGRAAVRRTAHRLGLAADTQGPALALGVDATSPLALAGAYAALANGGARAPVHAIVSIETVDGQIVWRRPPPVLEAAASPEAVARLNAMLKGVVEWGTGRAAAIPGLAVAGKTGTTQMSRDAWFAGHAGGLAAVVWMGRDDNAPMGDMTGGRAPAIVWREAMSRLVEPPPRRPAPLGAPAILAPLIEAAPEPDDENNPHKDDPLMDLLRRES</sequence>
<dbReference type="Gene3D" id="3.40.710.10">
    <property type="entry name" value="DD-peptidase/beta-lactamase superfamily"/>
    <property type="match status" value="1"/>
</dbReference>
<dbReference type="EMBL" id="FZQA01000001">
    <property type="protein sequence ID" value="SNT68247.1"/>
    <property type="molecule type" value="Genomic_DNA"/>
</dbReference>
<dbReference type="Proteomes" id="UP000198346">
    <property type="component" value="Unassembled WGS sequence"/>
</dbReference>
<evidence type="ECO:0000256" key="11">
    <source>
        <dbReference type="ARBA" id="ARBA00023268"/>
    </source>
</evidence>
<protein>
    <submittedName>
        <fullName evidence="18">Penicillin-binding protein 1A</fullName>
    </submittedName>
</protein>
<dbReference type="NCBIfam" id="TIGR02074">
    <property type="entry name" value="PBP_1a_fam"/>
    <property type="match status" value="1"/>
</dbReference>
<evidence type="ECO:0000256" key="3">
    <source>
        <dbReference type="ARBA" id="ARBA00007739"/>
    </source>
</evidence>
<feature type="domain" description="Glycosyl transferase family 51" evidence="17">
    <location>
        <begin position="93"/>
        <end position="261"/>
    </location>
</feature>
<comment type="catalytic activity">
    <reaction evidence="14">
        <text>[GlcNAc-(1-&gt;4)-Mur2Ac(oyl-L-Ala-gamma-D-Glu-L-Lys-D-Ala-D-Ala)](n)-di-trans,octa-cis-undecaprenyl diphosphate + beta-D-GlcNAc-(1-&gt;4)-Mur2Ac(oyl-L-Ala-gamma-D-Glu-L-Lys-D-Ala-D-Ala)-di-trans,octa-cis-undecaprenyl diphosphate = [GlcNAc-(1-&gt;4)-Mur2Ac(oyl-L-Ala-gamma-D-Glu-L-Lys-D-Ala-D-Ala)](n+1)-di-trans,octa-cis-undecaprenyl diphosphate + di-trans,octa-cis-undecaprenyl diphosphate + H(+)</text>
        <dbReference type="Rhea" id="RHEA:23708"/>
        <dbReference type="Rhea" id="RHEA-COMP:9602"/>
        <dbReference type="Rhea" id="RHEA-COMP:9603"/>
        <dbReference type="ChEBI" id="CHEBI:15378"/>
        <dbReference type="ChEBI" id="CHEBI:58405"/>
        <dbReference type="ChEBI" id="CHEBI:60033"/>
        <dbReference type="ChEBI" id="CHEBI:78435"/>
        <dbReference type="EC" id="2.4.99.28"/>
    </reaction>
</comment>
<comment type="catalytic activity">
    <reaction evidence="13">
        <text>Preferential cleavage: (Ac)2-L-Lys-D-Ala-|-D-Ala. Also transpeptidation of peptidyl-alanyl moieties that are N-acyl substituents of D-alanine.</text>
        <dbReference type="EC" id="3.4.16.4"/>
    </reaction>
</comment>
<dbReference type="PANTHER" id="PTHR32282:SF33">
    <property type="entry name" value="PEPTIDOGLYCAN GLYCOSYLTRANSFERASE"/>
    <property type="match status" value="1"/>
</dbReference>
<evidence type="ECO:0000256" key="6">
    <source>
        <dbReference type="ARBA" id="ARBA00022676"/>
    </source>
</evidence>
<dbReference type="GO" id="GO:0009252">
    <property type="term" value="P:peptidoglycan biosynthetic process"/>
    <property type="evidence" value="ECO:0007669"/>
    <property type="project" value="UniProtKB-UniPathway"/>
</dbReference>
<dbReference type="GO" id="GO:0008360">
    <property type="term" value="P:regulation of cell shape"/>
    <property type="evidence" value="ECO:0007669"/>
    <property type="project" value="UniProtKB-KW"/>
</dbReference>
<keyword evidence="19" id="KW-1185">Reference proteome</keyword>
<dbReference type="GO" id="GO:0071555">
    <property type="term" value="P:cell wall organization"/>
    <property type="evidence" value="ECO:0007669"/>
    <property type="project" value="UniProtKB-KW"/>
</dbReference>
<dbReference type="GO" id="GO:0009002">
    <property type="term" value="F:serine-type D-Ala-D-Ala carboxypeptidase activity"/>
    <property type="evidence" value="ECO:0007669"/>
    <property type="project" value="UniProtKB-EC"/>
</dbReference>
<keyword evidence="11" id="KW-0511">Multifunctional enzyme</keyword>
<evidence type="ECO:0000256" key="12">
    <source>
        <dbReference type="ARBA" id="ARBA00023316"/>
    </source>
</evidence>
<dbReference type="RefSeq" id="WP_089411204.1">
    <property type="nucleotide sequence ID" value="NZ_FZQA01000001.1"/>
</dbReference>
<keyword evidence="9" id="KW-0133">Cell shape</keyword>
<comment type="similarity">
    <text evidence="2">In the C-terminal section; belongs to the transpeptidase family.</text>
</comment>
<dbReference type="InterPro" id="IPR001460">
    <property type="entry name" value="PCN-bd_Tpept"/>
</dbReference>
<evidence type="ECO:0000256" key="1">
    <source>
        <dbReference type="ARBA" id="ARBA00004752"/>
    </source>
</evidence>
<dbReference type="AlphaFoldDB" id="A0A239PKU0"/>
<dbReference type="PANTHER" id="PTHR32282">
    <property type="entry name" value="BINDING PROTEIN TRANSPEPTIDASE, PUTATIVE-RELATED"/>
    <property type="match status" value="1"/>
</dbReference>
<dbReference type="SUPFAM" id="SSF56601">
    <property type="entry name" value="beta-lactamase/transpeptidase-like"/>
    <property type="match status" value="1"/>
</dbReference>
<dbReference type="InterPro" id="IPR012338">
    <property type="entry name" value="Beta-lactam/transpept-like"/>
</dbReference>
<dbReference type="InterPro" id="IPR001264">
    <property type="entry name" value="Glyco_trans_51"/>
</dbReference>
<feature type="region of interest" description="Disordered" evidence="15">
    <location>
        <begin position="633"/>
        <end position="658"/>
    </location>
</feature>